<evidence type="ECO:0000313" key="1">
    <source>
        <dbReference type="EMBL" id="MBK1897018.1"/>
    </source>
</evidence>
<dbReference type="InterPro" id="IPR032710">
    <property type="entry name" value="NTF2-like_dom_sf"/>
</dbReference>
<protein>
    <recommendedName>
        <fullName evidence="3">Nuclear transport factor 2 family protein</fullName>
    </recommendedName>
</protein>
<reference evidence="2" key="1">
    <citation type="submission" date="2021-01" db="EMBL/GenBank/DDBJ databases">
        <title>Genome public.</title>
        <authorList>
            <person name="Liu C."/>
            <person name="Sun Q."/>
        </authorList>
    </citation>
    <scope>NUCLEOTIDE SEQUENCE [LARGE SCALE GENOMIC DNA]</scope>
    <source>
        <strain evidence="2">YIM B02567</strain>
    </source>
</reference>
<dbReference type="SUPFAM" id="SSF54427">
    <property type="entry name" value="NTF2-like"/>
    <property type="match status" value="1"/>
</dbReference>
<proteinExistence type="predicted"/>
<dbReference type="RefSeq" id="WP_200246926.1">
    <property type="nucleotide sequence ID" value="NZ_JAENHK010000010.1"/>
</dbReference>
<organism evidence="1 2">
    <name type="scientific">Chryseobacterium paridis</name>
    <dbReference type="NCBI Taxonomy" id="2800328"/>
    <lineage>
        <taxon>Bacteria</taxon>
        <taxon>Pseudomonadati</taxon>
        <taxon>Bacteroidota</taxon>
        <taxon>Flavobacteriia</taxon>
        <taxon>Flavobacteriales</taxon>
        <taxon>Weeksellaceae</taxon>
        <taxon>Chryseobacterium group</taxon>
        <taxon>Chryseobacterium</taxon>
    </lineage>
</organism>
<keyword evidence="2" id="KW-1185">Reference proteome</keyword>
<evidence type="ECO:0008006" key="3">
    <source>
        <dbReference type="Google" id="ProtNLM"/>
    </source>
</evidence>
<gene>
    <name evidence="1" type="ORF">JHL15_14725</name>
</gene>
<dbReference type="Proteomes" id="UP000628669">
    <property type="component" value="Unassembled WGS sequence"/>
</dbReference>
<dbReference type="Gene3D" id="3.10.450.50">
    <property type="match status" value="1"/>
</dbReference>
<accession>A0ABS1FXP1</accession>
<dbReference type="EMBL" id="JAENHK010000010">
    <property type="protein sequence ID" value="MBK1897018.1"/>
    <property type="molecule type" value="Genomic_DNA"/>
</dbReference>
<evidence type="ECO:0000313" key="2">
    <source>
        <dbReference type="Proteomes" id="UP000628669"/>
    </source>
</evidence>
<comment type="caution">
    <text evidence="1">The sequence shown here is derived from an EMBL/GenBank/DDBJ whole genome shotgun (WGS) entry which is preliminary data.</text>
</comment>
<name>A0ABS1FXP1_9FLAO</name>
<sequence>MTKKELVQKEILDFHQNIENWFKGKTNDKEVLQDVMLQNFHPYFRMKGMAGNEVDYEGLSGWLLKAFGRFPKMKIEISEIKIQLSHQHALAEYIETQNTGEEVNIRKSSAIFLLNSIDSVSWYHLLEQRV</sequence>